<evidence type="ECO:0000259" key="1">
    <source>
        <dbReference type="Pfam" id="PF00149"/>
    </source>
</evidence>
<dbReference type="Gene3D" id="3.60.21.10">
    <property type="match status" value="1"/>
</dbReference>
<dbReference type="PANTHER" id="PTHR30337">
    <property type="entry name" value="COMPONENT OF ATP-DEPENDENT DSDNA EXONUCLEASE"/>
    <property type="match status" value="1"/>
</dbReference>
<dbReference type="EMBL" id="KY052794">
    <property type="protein sequence ID" value="ASE99720.1"/>
    <property type="molecule type" value="Genomic_DNA"/>
</dbReference>
<reference evidence="2" key="1">
    <citation type="submission" date="2016-10" db="EMBL/GenBank/DDBJ databases">
        <authorList>
            <person name="Varghese N."/>
        </authorList>
    </citation>
    <scope>NUCLEOTIDE SEQUENCE</scope>
</reference>
<organism evidence="2">
    <name type="scientific">uncultured virus</name>
    <dbReference type="NCBI Taxonomy" id="340016"/>
    <lineage>
        <taxon>Viruses</taxon>
        <taxon>environmental samples</taxon>
    </lineage>
</organism>
<dbReference type="InterPro" id="IPR050535">
    <property type="entry name" value="DNA_Repair-Maintenance_Comp"/>
</dbReference>
<keyword evidence="2" id="KW-0540">Nuclease</keyword>
<accession>A0A218MKC3</accession>
<keyword evidence="2" id="KW-0378">Hydrolase</keyword>
<proteinExistence type="predicted"/>
<dbReference type="SUPFAM" id="SSF56300">
    <property type="entry name" value="Metallo-dependent phosphatases"/>
    <property type="match status" value="1"/>
</dbReference>
<protein>
    <submittedName>
        <fullName evidence="2">Putative recombination endonuclease subunit D12</fullName>
    </submittedName>
</protein>
<name>A0A218MKC3_9VIRU</name>
<evidence type="ECO:0000313" key="2">
    <source>
        <dbReference type="EMBL" id="ASE99720.1"/>
    </source>
</evidence>
<dbReference type="Pfam" id="PF00149">
    <property type="entry name" value="Metallophos"/>
    <property type="match status" value="1"/>
</dbReference>
<reference evidence="2" key="2">
    <citation type="journal article" date="2017" name="Nat. Commun.">
        <title>Single-virus genomics reveals hidden cosmopolitan and abundant viruses.</title>
        <authorList>
            <person name="Martinez-Hernandez F."/>
            <person name="Fornas O."/>
            <person name="Lluesma Gomez M."/>
            <person name="Bolduc B."/>
            <person name="de la Cruz Pena M.J."/>
            <person name="Martinez J.M."/>
            <person name="Anton J."/>
            <person name="Gasol J.M."/>
            <person name="Rosselli R."/>
            <person name="Rodriguez-Valera F."/>
            <person name="Sullivan M.B."/>
            <person name="Acinas S.G."/>
            <person name="Martinez-Garcia M."/>
        </authorList>
    </citation>
    <scope>NUCLEOTIDE SEQUENCE</scope>
</reference>
<dbReference type="InterPro" id="IPR004843">
    <property type="entry name" value="Calcineurin-like_PHP"/>
</dbReference>
<dbReference type="InterPro" id="IPR029052">
    <property type="entry name" value="Metallo-depent_PP-like"/>
</dbReference>
<keyword evidence="2" id="KW-0255">Endonuclease</keyword>
<feature type="domain" description="Calcineurin-like phosphoesterase" evidence="1">
    <location>
        <begin position="1"/>
        <end position="140"/>
    </location>
</feature>
<sequence>MKILCSADWHILLHKKKVPYEWQVNRFKAMFRKLIALEQECDVHIIAGDVFDKKPQPDEVCLFLTYINAVTIPTYIIPGNHEATKKGESFLEHFTQKNAIKNELVQLITKNKRVETKHASFQFFPYGEMQTNNLPTCYQDDILVTHIRGEVPPHVTPEYDFDLLHGWHLILLGDLHFNHKYKDYPAYYPGSPLNVTFDRDNSRKYGVDIIDYKSPKEYSVNFHDLNLPKLLRKTIKVGEEMKQDTVNHTIYEVTGSVDELSKVSNNELLDKKIASSTVKDSILDLKNKSIQEELELYLKYIQVKDVNKIITEFKNLNIS</sequence>
<dbReference type="GO" id="GO:0016787">
    <property type="term" value="F:hydrolase activity"/>
    <property type="evidence" value="ECO:0007669"/>
    <property type="project" value="InterPro"/>
</dbReference>
<dbReference type="GO" id="GO:0004519">
    <property type="term" value="F:endonuclease activity"/>
    <property type="evidence" value="ECO:0007669"/>
    <property type="project" value="UniProtKB-KW"/>
</dbReference>